<keyword evidence="7" id="KW-0545">Nucleotide biosynthesis</keyword>
<organism evidence="11">
    <name type="scientific">Knufia peltigerae</name>
    <dbReference type="NCBI Taxonomy" id="1002370"/>
    <lineage>
        <taxon>Eukaryota</taxon>
        <taxon>Fungi</taxon>
        <taxon>Dikarya</taxon>
        <taxon>Ascomycota</taxon>
        <taxon>Pezizomycotina</taxon>
        <taxon>Eurotiomycetes</taxon>
        <taxon>Chaetothyriomycetidae</taxon>
        <taxon>Chaetothyriales</taxon>
        <taxon>Trichomeriaceae</taxon>
        <taxon>Knufia</taxon>
    </lineage>
</organism>
<dbReference type="PANTHER" id="PTHR11548:SF9">
    <property type="entry name" value="THYMIDYLATE SYNTHASE"/>
    <property type="match status" value="1"/>
</dbReference>
<accession>A0AA39CWM6</accession>
<dbReference type="GO" id="GO:0032259">
    <property type="term" value="P:methylation"/>
    <property type="evidence" value="ECO:0007669"/>
    <property type="project" value="UniProtKB-KW"/>
</dbReference>
<dbReference type="NCBIfam" id="NF002497">
    <property type="entry name" value="PRK01827.1-3"/>
    <property type="match status" value="1"/>
</dbReference>
<dbReference type="EMBL" id="JAPDRN010000054">
    <property type="protein sequence ID" value="KAJ9632609.1"/>
    <property type="molecule type" value="Genomic_DNA"/>
</dbReference>
<evidence type="ECO:0000256" key="1">
    <source>
        <dbReference type="ARBA" id="ARBA00004992"/>
    </source>
</evidence>
<evidence type="ECO:0000256" key="7">
    <source>
        <dbReference type="ARBA" id="ARBA00022727"/>
    </source>
</evidence>
<evidence type="ECO:0000256" key="9">
    <source>
        <dbReference type="SAM" id="Phobius"/>
    </source>
</evidence>
<feature type="transmembrane region" description="Helical" evidence="9">
    <location>
        <begin position="57"/>
        <end position="77"/>
    </location>
</feature>
<dbReference type="GO" id="GO:0006231">
    <property type="term" value="P:dTMP biosynthetic process"/>
    <property type="evidence" value="ECO:0007669"/>
    <property type="project" value="InterPro"/>
</dbReference>
<evidence type="ECO:0000256" key="4">
    <source>
        <dbReference type="ARBA" id="ARBA00022490"/>
    </source>
</evidence>
<dbReference type="HAMAP" id="MF_00008">
    <property type="entry name" value="Thymidy_synth_bact"/>
    <property type="match status" value="1"/>
</dbReference>
<dbReference type="PROSITE" id="PS01311">
    <property type="entry name" value="LGT"/>
    <property type="match status" value="1"/>
</dbReference>
<evidence type="ECO:0000259" key="10">
    <source>
        <dbReference type="Pfam" id="PF00303"/>
    </source>
</evidence>
<comment type="subunit">
    <text evidence="2">Homodimer.</text>
</comment>
<keyword evidence="9" id="KW-0472">Membrane</keyword>
<comment type="caution">
    <text evidence="11">The sequence shown here is derived from an EMBL/GenBank/DDBJ whole genome shotgun (WGS) entry which is preliminary data.</text>
</comment>
<evidence type="ECO:0000313" key="11">
    <source>
        <dbReference type="EMBL" id="KAJ9632609.1"/>
    </source>
</evidence>
<feature type="active site" evidence="8">
    <location>
        <position position="434"/>
    </location>
</feature>
<reference evidence="11" key="1">
    <citation type="submission" date="2022-10" db="EMBL/GenBank/DDBJ databases">
        <title>Culturing micro-colonial fungi from biological soil crusts in the Mojave desert and describing Neophaeococcomyces mojavensis, and introducing the new genera and species Taxawa tesnikishii.</title>
        <authorList>
            <person name="Kurbessoian T."/>
            <person name="Stajich J.E."/>
        </authorList>
    </citation>
    <scope>NUCLEOTIDE SEQUENCE</scope>
    <source>
        <strain evidence="11">TK_35</strain>
    </source>
</reference>
<dbReference type="InterPro" id="IPR045097">
    <property type="entry name" value="Thymidate_synth/dCMP_Mease"/>
</dbReference>
<dbReference type="NCBIfam" id="NF002499">
    <property type="entry name" value="PRK01827.1-5"/>
    <property type="match status" value="1"/>
</dbReference>
<dbReference type="CDD" id="cd00351">
    <property type="entry name" value="TS_Pyrimidine_HMase"/>
    <property type="match status" value="1"/>
</dbReference>
<feature type="domain" description="Thymidylate synthase/dCMP hydroxymethylase" evidence="10">
    <location>
        <begin position="290"/>
        <end position="551"/>
    </location>
</feature>
<name>A0AA39CWM6_9EURO</name>
<dbReference type="PANTHER" id="PTHR11548">
    <property type="entry name" value="THYMIDYLATE SYNTHASE 1"/>
    <property type="match status" value="1"/>
</dbReference>
<dbReference type="GO" id="GO:0004799">
    <property type="term" value="F:thymidylate synthase activity"/>
    <property type="evidence" value="ECO:0007669"/>
    <property type="project" value="UniProtKB-EC"/>
</dbReference>
<dbReference type="GO" id="GO:0008961">
    <property type="term" value="F:phosphatidylglycerol-prolipoprotein diacylglyceryl transferase activity"/>
    <property type="evidence" value="ECO:0007669"/>
    <property type="project" value="InterPro"/>
</dbReference>
<feature type="transmembrane region" description="Helical" evidence="9">
    <location>
        <begin position="97"/>
        <end position="114"/>
    </location>
</feature>
<dbReference type="GO" id="GO:0005886">
    <property type="term" value="C:plasma membrane"/>
    <property type="evidence" value="ECO:0007669"/>
    <property type="project" value="InterPro"/>
</dbReference>
<dbReference type="AlphaFoldDB" id="A0AA39CWM6"/>
<dbReference type="PRINTS" id="PR00108">
    <property type="entry name" value="THYMDSNTHASE"/>
</dbReference>
<dbReference type="NCBIfam" id="TIGR03284">
    <property type="entry name" value="thym_sym"/>
    <property type="match status" value="2"/>
</dbReference>
<dbReference type="PROSITE" id="PS00091">
    <property type="entry name" value="THYMIDYLATE_SYNTHASE"/>
    <property type="match status" value="1"/>
</dbReference>
<keyword evidence="5" id="KW-0489">Methyltransferase</keyword>
<dbReference type="InterPro" id="IPR036926">
    <property type="entry name" value="Thymidate_synth/dCMP_Mease_sf"/>
</dbReference>
<dbReference type="SUPFAM" id="SSF55831">
    <property type="entry name" value="Thymidylate synthase/dCMP hydroxymethylase"/>
    <property type="match status" value="1"/>
</dbReference>
<dbReference type="InterPro" id="IPR023451">
    <property type="entry name" value="Thymidate_synth/dCMP_Mease_dom"/>
</dbReference>
<dbReference type="Gene3D" id="3.30.572.10">
    <property type="entry name" value="Thymidylate synthase/dCMP hydroxymethylase domain"/>
    <property type="match status" value="1"/>
</dbReference>
<proteinExistence type="inferred from homology"/>
<dbReference type="Pfam" id="PF01790">
    <property type="entry name" value="LGT"/>
    <property type="match status" value="1"/>
</dbReference>
<keyword evidence="4" id="KW-0963">Cytoplasm</keyword>
<evidence type="ECO:0000256" key="6">
    <source>
        <dbReference type="ARBA" id="ARBA00022679"/>
    </source>
</evidence>
<dbReference type="InterPro" id="IPR000398">
    <property type="entry name" value="Thymidylate_synthase"/>
</dbReference>
<keyword evidence="9" id="KW-0812">Transmembrane</keyword>
<dbReference type="FunFam" id="3.30.572.10:FF:000001">
    <property type="entry name" value="Thymidylate synthase"/>
    <property type="match status" value="1"/>
</dbReference>
<evidence type="ECO:0000256" key="8">
    <source>
        <dbReference type="PROSITE-ProRule" id="PRU10016"/>
    </source>
</evidence>
<evidence type="ECO:0000256" key="5">
    <source>
        <dbReference type="ARBA" id="ARBA00022603"/>
    </source>
</evidence>
<dbReference type="Pfam" id="PF00303">
    <property type="entry name" value="Thymidylat_synt"/>
    <property type="match status" value="1"/>
</dbReference>
<evidence type="ECO:0000256" key="2">
    <source>
        <dbReference type="ARBA" id="ARBA00011738"/>
    </source>
</evidence>
<protein>
    <recommendedName>
        <fullName evidence="3">thymidylate synthase</fullName>
        <ecNumber evidence="3">2.1.1.45</ecNumber>
    </recommendedName>
</protein>
<keyword evidence="9" id="KW-1133">Transmembrane helix</keyword>
<feature type="transmembrane region" description="Helical" evidence="9">
    <location>
        <begin position="19"/>
        <end position="36"/>
    </location>
</feature>
<keyword evidence="6" id="KW-0808">Transferase</keyword>
<evidence type="ECO:0000256" key="3">
    <source>
        <dbReference type="ARBA" id="ARBA00011947"/>
    </source>
</evidence>
<dbReference type="InterPro" id="IPR020940">
    <property type="entry name" value="Thymidylate_synthase_AS"/>
</dbReference>
<sequence>MIYFHDIDPIALSLGPIKVHWYGIMYLLGFTAAWLLGRKRIADGRLPGVDANGFSDLLFYAMLGVVLGGRIGYMLFYALGDFLHNPLLLFKVWDGGMSFHGGLLGVIAACWWWSRKHALHFFDTMDFMAPLVPLGLGFGRIGNFIGAELWGKYTGGSWGVVFPSGLPAPLNQLDHATLQSQFASGALNQFARHPSQLAGDVRGVVDGVGQAAPSLSHRRPVRAAVWHLPLRRRVRAHARQRRLCGLRLADQGPDPVRAADRLWPGAAGDVAPRAGAAAAAAGGGGGQGMKAYLDLLSHVLEHGAEKSDRTGTGTRSVFGWQMRFNLNDGFPLVTTKKLHLRSIIHELLWFLKGDTNIGYLKDNQVRIWDEWADENGDLGPVYGKQWRSWATANGGEIDQMQWLVEEIQRNPDSRRLVVSAWNVGELSQMALMPCHNLFQFYVVDGKLSCQLYQRSGDIFLGVPFNIASYALLTHMVAQATGLGVGDFVHTLGDAHLYSNHFEQAREQLSREPRALPKLWLNPEVTDLFGFQFNDIRIDGYDPHPAIKAPVAAAPADTLALARQVNEQIVHQHMRGELQAFVRTLDGSAPLPGDMPAGCQAQVREAVTGMYAAMAEHLKAGIEEPAYQHELEQRLAMVYSSKDLQRFLARSGSTDVATLSSDILSGPGLKEIEDAQMQKILEGLDENSTSNPALAAALRAAGAANEACRRLQIDAG</sequence>
<gene>
    <name evidence="11" type="ORF">H2204_007696</name>
</gene>
<dbReference type="GO" id="GO:0042158">
    <property type="term" value="P:lipoprotein biosynthetic process"/>
    <property type="evidence" value="ECO:0007669"/>
    <property type="project" value="InterPro"/>
</dbReference>
<dbReference type="EC" id="2.1.1.45" evidence="3"/>
<dbReference type="GO" id="GO:0005829">
    <property type="term" value="C:cytosol"/>
    <property type="evidence" value="ECO:0007669"/>
    <property type="project" value="TreeGrafter"/>
</dbReference>
<comment type="pathway">
    <text evidence="1">Pyrimidine metabolism; dTTP biosynthesis.</text>
</comment>
<dbReference type="InterPro" id="IPR001640">
    <property type="entry name" value="Lgt"/>
</dbReference>
<dbReference type="NCBIfam" id="TIGR00544">
    <property type="entry name" value="lgt"/>
    <property type="match status" value="1"/>
</dbReference>